<dbReference type="OMA" id="SIAFELW"/>
<dbReference type="SUPFAM" id="SSF53098">
    <property type="entry name" value="Ribonuclease H-like"/>
    <property type="match status" value="1"/>
</dbReference>
<dbReference type="Pfam" id="PF05699">
    <property type="entry name" value="Dimer_Tnp_hAT"/>
    <property type="match status" value="1"/>
</dbReference>
<protein>
    <submittedName>
        <fullName evidence="3">Dimer_Tnp_hAT domain-containing protein</fullName>
    </submittedName>
</protein>
<evidence type="ECO:0000313" key="3">
    <source>
        <dbReference type="WBParaSite" id="MhA1_Contig1311.frz3.gene24"/>
    </source>
</evidence>
<evidence type="ECO:0000313" key="2">
    <source>
        <dbReference type="Proteomes" id="UP000095281"/>
    </source>
</evidence>
<dbReference type="PANTHER" id="PTHR23272:SF161">
    <property type="entry name" value="ZINC FINGER BED DOMAIN-CONTAINING PROTEIN RICESLEEPER 1-LIKE"/>
    <property type="match status" value="1"/>
</dbReference>
<reference evidence="3" key="1">
    <citation type="submission" date="2016-11" db="UniProtKB">
        <authorList>
            <consortium name="WormBaseParasite"/>
        </authorList>
    </citation>
    <scope>IDENTIFICATION</scope>
</reference>
<dbReference type="WBParaSite" id="MhA1_Contig1311.frz3.gene24">
    <property type="protein sequence ID" value="MhA1_Contig1311.frz3.gene24"/>
    <property type="gene ID" value="MhA1_Contig1311.frz3.gene24"/>
</dbReference>
<dbReference type="AlphaFoldDB" id="A0A1I8B497"/>
<dbReference type="GO" id="GO:0046983">
    <property type="term" value="F:protein dimerization activity"/>
    <property type="evidence" value="ECO:0007669"/>
    <property type="project" value="InterPro"/>
</dbReference>
<organism evidence="2 3">
    <name type="scientific">Meloidogyne hapla</name>
    <name type="common">Root-knot nematode worm</name>
    <dbReference type="NCBI Taxonomy" id="6305"/>
    <lineage>
        <taxon>Eukaryota</taxon>
        <taxon>Metazoa</taxon>
        <taxon>Ecdysozoa</taxon>
        <taxon>Nematoda</taxon>
        <taxon>Chromadorea</taxon>
        <taxon>Rhabditida</taxon>
        <taxon>Tylenchina</taxon>
        <taxon>Tylenchomorpha</taxon>
        <taxon>Tylenchoidea</taxon>
        <taxon>Meloidogynidae</taxon>
        <taxon>Meloidogyninae</taxon>
        <taxon>Meloidogyne</taxon>
    </lineage>
</organism>
<sequence length="301" mass="34243">MEFERGLKKSAISKNLAKLGAGDFEMLRLVCPILEVFDSVTLRFSKETSTASEVLPILKRIREFFRQNDKFTESLHGFIQTLSNSINDRVKKLVDNKLLRISTLLDPRYAFDELIFNKTHWGIVIEDLKEFANKVLPDDKLPVQLDVDAEMLVESPESDCLSENSKESIHYDIFHRPTSTSPGVSSLSSRIEVQLASFRVTDRVSHDTDIFQWWKVHGAQFPDLFNLARIVHSIPATSISSERLFSKAGLLYADSLRNRLSADMADKILVIKANLNEVLLAPSTETDDDFSFVDTDDYDFC</sequence>
<dbReference type="PANTHER" id="PTHR23272">
    <property type="entry name" value="BED FINGER-RELATED"/>
    <property type="match status" value="1"/>
</dbReference>
<dbReference type="InterPro" id="IPR008906">
    <property type="entry name" value="HATC_C_dom"/>
</dbReference>
<feature type="domain" description="HAT C-terminal dimerisation" evidence="1">
    <location>
        <begin position="201"/>
        <end position="275"/>
    </location>
</feature>
<evidence type="ECO:0000259" key="1">
    <source>
        <dbReference type="Pfam" id="PF05699"/>
    </source>
</evidence>
<proteinExistence type="predicted"/>
<keyword evidence="2" id="KW-1185">Reference proteome</keyword>
<accession>A0A1I8B497</accession>
<dbReference type="Proteomes" id="UP000095281">
    <property type="component" value="Unplaced"/>
</dbReference>
<name>A0A1I8B497_MELHA</name>
<dbReference type="InterPro" id="IPR012337">
    <property type="entry name" value="RNaseH-like_sf"/>
</dbReference>